<dbReference type="GO" id="GO:0019427">
    <property type="term" value="P:acetyl-CoA biosynthetic process from acetate"/>
    <property type="evidence" value="ECO:0007669"/>
    <property type="project" value="UniProtKB-UniRule"/>
</dbReference>
<dbReference type="InterPro" id="IPR000873">
    <property type="entry name" value="AMP-dep_synth/lig_dom"/>
</dbReference>
<evidence type="ECO:0000313" key="11">
    <source>
        <dbReference type="Proteomes" id="UP000509568"/>
    </source>
</evidence>
<keyword evidence="6" id="KW-0479">Metal-binding</keyword>
<evidence type="ECO:0000256" key="3">
    <source>
        <dbReference type="ARBA" id="ARBA00022741"/>
    </source>
</evidence>
<feature type="binding site" evidence="6">
    <location>
        <position position="308"/>
    </location>
    <ligand>
        <name>CoA</name>
        <dbReference type="ChEBI" id="CHEBI:57287"/>
    </ligand>
</feature>
<evidence type="ECO:0000259" key="9">
    <source>
        <dbReference type="Pfam" id="PF16177"/>
    </source>
</evidence>
<feature type="binding site" evidence="6">
    <location>
        <position position="534"/>
    </location>
    <ligand>
        <name>Mg(2+)</name>
        <dbReference type="ChEBI" id="CHEBI:18420"/>
    </ligand>
</feature>
<dbReference type="InterPro" id="IPR020845">
    <property type="entry name" value="AMP-binding_CS"/>
</dbReference>
<keyword evidence="2 6" id="KW-0436">Ligase</keyword>
<dbReference type="GO" id="GO:0046872">
    <property type="term" value="F:metal ion binding"/>
    <property type="evidence" value="ECO:0007669"/>
    <property type="project" value="UniProtKB-KW"/>
</dbReference>
<sequence length="645" mass="71554">MFDITAYPKADAVRRGASLDDAGYQRLYRQSIDQPDAFWAEQAEKFIDWISPWTHVHHSDLHKGQSSWFEGAHLNVAYNCIDRHLASRGNQVAIIWEGDNPVESAEITYRKLHHNVCRLANVLKERGVGKGDRVCIYMPMIPEAAYAMLACARIGAVHSVVFGGFSPEALRDRILDADCRTVITADEAVRGGKYTPLKNNVDTALQGCPAVTTVLVVQRTQGEVQWSPGRDLWYHEAVHGVRDECPPEPMGSEDPLFILYTSGSTGKPKGVLHTTGGYLLQAAMTFKYVFDYREGEVFWCTADVGWVTGHSYIVYGPLANGATTLIYEGVPNYPDASRFWQIIDKQHVNIFYTAPTALRALMREGLGPLASTSRESLRLLGSVGEPINPEAWHWYFEEVGKQRCPIVDTWWQTETGAIMLTPLPGTRRIKPGCATQPFFGVQPLLLDEQGKVLEGPGSGLLVIKASWPGQIRSVYGDHQRMLDTYFKPFPGYYFTGDGARRDEDGDLWITGRVDDVINVSGHRIGTAEVESALVLHDSVAEAAVVGYPHDLKGQGIYAFVTPMQGVTPDDALLQALQQQVGKEIGRFAKPDLIQWAPALPKTRSGKIMRRILRKIACNETESLGDTSTLADPSVVQGLIDQRLNR</sequence>
<keyword evidence="6" id="KW-0460">Magnesium</keyword>
<protein>
    <recommendedName>
        <fullName evidence="6">Acetyl-coenzyme A synthetase</fullName>
        <shortName evidence="6">AcCoA synthetase</shortName>
        <shortName evidence="6">Acs</shortName>
        <ecNumber evidence="6">6.2.1.1</ecNumber>
    </recommendedName>
    <alternativeName>
        <fullName evidence="6">Acetate--CoA ligase</fullName>
    </alternativeName>
    <alternativeName>
        <fullName evidence="6">Acyl-activating enzyme</fullName>
    </alternativeName>
</protein>
<feature type="binding site" evidence="6">
    <location>
        <position position="523"/>
    </location>
    <ligand>
        <name>ATP</name>
        <dbReference type="ChEBI" id="CHEBI:30616"/>
    </ligand>
</feature>
<comment type="similarity">
    <text evidence="1 6">Belongs to the ATP-dependent AMP-binding enzyme family.</text>
</comment>
<dbReference type="Proteomes" id="UP000509568">
    <property type="component" value="Chromosome"/>
</dbReference>
<name>A0A7D5H4V4_9PSED</name>
<comment type="PTM">
    <text evidence="6">Acetylated. Deacetylation by the SIR2-homolog deacetylase activates the enzyme.</text>
</comment>
<dbReference type="NCBIfam" id="NF001208">
    <property type="entry name" value="PRK00174.1"/>
    <property type="match status" value="1"/>
</dbReference>
<dbReference type="GO" id="GO:0003987">
    <property type="term" value="F:acetate-CoA ligase activity"/>
    <property type="evidence" value="ECO:0007669"/>
    <property type="project" value="UniProtKB-UniRule"/>
</dbReference>
<dbReference type="EMBL" id="CP056030">
    <property type="protein sequence ID" value="QKZ02984.1"/>
    <property type="molecule type" value="Genomic_DNA"/>
</dbReference>
<keyword evidence="3 6" id="KW-0547">Nucleotide-binding</keyword>
<dbReference type="PANTHER" id="PTHR24095">
    <property type="entry name" value="ACETYL-COENZYME A SYNTHETASE"/>
    <property type="match status" value="1"/>
</dbReference>
<dbReference type="InterPro" id="IPR045851">
    <property type="entry name" value="AMP-bd_C_sf"/>
</dbReference>
<feature type="binding site" evidence="6">
    <location>
        <position position="536"/>
    </location>
    <ligand>
        <name>Mg(2+)</name>
        <dbReference type="ChEBI" id="CHEBI:18420"/>
    </ligand>
</feature>
<dbReference type="HAMAP" id="MF_01123">
    <property type="entry name" value="Ac_CoA_synth"/>
    <property type="match status" value="1"/>
</dbReference>
<feature type="binding site" evidence="6">
    <location>
        <begin position="190"/>
        <end position="193"/>
    </location>
    <ligand>
        <name>CoA</name>
        <dbReference type="ChEBI" id="CHEBI:57287"/>
    </ligand>
</feature>
<evidence type="ECO:0000259" key="7">
    <source>
        <dbReference type="Pfam" id="PF00501"/>
    </source>
</evidence>
<feature type="binding site" evidence="6">
    <location>
        <position position="539"/>
    </location>
    <ligand>
        <name>Mg(2+)</name>
        <dbReference type="ChEBI" id="CHEBI:18420"/>
    </ligand>
</feature>
<feature type="binding site" evidence="6">
    <location>
        <begin position="384"/>
        <end position="386"/>
    </location>
    <ligand>
        <name>ATP</name>
        <dbReference type="ChEBI" id="CHEBI:30616"/>
    </ligand>
</feature>
<dbReference type="FunFam" id="3.30.300.30:FF:000004">
    <property type="entry name" value="Acetyl-coenzyme A synthetase"/>
    <property type="match status" value="1"/>
</dbReference>
<dbReference type="GO" id="GO:0005524">
    <property type="term" value="F:ATP binding"/>
    <property type="evidence" value="ECO:0007669"/>
    <property type="project" value="UniProtKB-KW"/>
</dbReference>
<evidence type="ECO:0000256" key="5">
    <source>
        <dbReference type="ARBA" id="ARBA00022990"/>
    </source>
</evidence>
<feature type="domain" description="Acetyl-coenzyme A synthetase N-terminal" evidence="9">
    <location>
        <begin position="24"/>
        <end position="80"/>
    </location>
</feature>
<keyword evidence="11" id="KW-1185">Reference proteome</keyword>
<dbReference type="GO" id="GO:0005829">
    <property type="term" value="C:cytosol"/>
    <property type="evidence" value="ECO:0007669"/>
    <property type="project" value="TreeGrafter"/>
</dbReference>
<comment type="cofactor">
    <cofactor evidence="6">
        <name>Mg(2+)</name>
        <dbReference type="ChEBI" id="CHEBI:18420"/>
    </cofactor>
</comment>
<accession>A0A7D5H4V4</accession>
<dbReference type="Gene3D" id="3.40.50.12780">
    <property type="entry name" value="N-terminal domain of ligase-like"/>
    <property type="match status" value="1"/>
</dbReference>
<dbReference type="InterPro" id="IPR032387">
    <property type="entry name" value="ACAS_N"/>
</dbReference>
<comment type="caution">
    <text evidence="6">Lacks conserved residue(s) required for the propagation of feature annotation.</text>
</comment>
<dbReference type="GO" id="GO:0016208">
    <property type="term" value="F:AMP binding"/>
    <property type="evidence" value="ECO:0007669"/>
    <property type="project" value="InterPro"/>
</dbReference>
<dbReference type="PANTHER" id="PTHR24095:SF14">
    <property type="entry name" value="ACETYL-COENZYME A SYNTHETASE 1"/>
    <property type="match status" value="1"/>
</dbReference>
<dbReference type="InterPro" id="IPR025110">
    <property type="entry name" value="AMP-bd_C"/>
</dbReference>
<proteinExistence type="inferred from homology"/>
<dbReference type="FunFam" id="3.40.50.12780:FF:000001">
    <property type="entry name" value="Acetyl-coenzyme A synthetase"/>
    <property type="match status" value="1"/>
</dbReference>
<dbReference type="InterPro" id="IPR042099">
    <property type="entry name" value="ANL_N_sf"/>
</dbReference>
<evidence type="ECO:0000256" key="6">
    <source>
        <dbReference type="HAMAP-Rule" id="MF_01123"/>
    </source>
</evidence>
<dbReference type="KEGG" id="pez:HWQ56_03905"/>
<dbReference type="Gene3D" id="3.30.300.30">
    <property type="match status" value="1"/>
</dbReference>
<feature type="domain" description="AMP-binding enzyme C-terminal" evidence="8">
    <location>
        <begin position="528"/>
        <end position="606"/>
    </location>
</feature>
<feature type="binding site" evidence="6">
    <location>
        <position position="512"/>
    </location>
    <ligand>
        <name>ATP</name>
        <dbReference type="ChEBI" id="CHEBI:30616"/>
    </ligand>
</feature>
<dbReference type="Pfam" id="PF16177">
    <property type="entry name" value="ACAS_N"/>
    <property type="match status" value="1"/>
</dbReference>
<evidence type="ECO:0000259" key="8">
    <source>
        <dbReference type="Pfam" id="PF13193"/>
    </source>
</evidence>
<comment type="function">
    <text evidence="6">Catalyzes the conversion of acetate into acetyl-CoA (AcCoA), an essential intermediate at the junction of anabolic and catabolic pathways. AcsA undergoes a two-step reaction. In the first half reaction, AcsA combines acetate with ATP to form acetyl-adenylate (AcAMP) intermediate. In the second half reaction, it can then transfer the acetyl group from AcAMP to the sulfhydryl group of CoA, forming the product AcCoA.</text>
</comment>
<feature type="modified residue" description="N6-acetyllysine" evidence="6">
    <location>
        <position position="606"/>
    </location>
</feature>
<evidence type="ECO:0000256" key="1">
    <source>
        <dbReference type="ARBA" id="ARBA00006432"/>
    </source>
</evidence>
<feature type="binding site" evidence="6">
    <location>
        <position position="497"/>
    </location>
    <ligand>
        <name>ATP</name>
        <dbReference type="ChEBI" id="CHEBI:30616"/>
    </ligand>
</feature>
<evidence type="ECO:0000313" key="10">
    <source>
        <dbReference type="EMBL" id="QKZ02984.1"/>
    </source>
</evidence>
<keyword evidence="4 6" id="KW-0067">ATP-binding</keyword>
<reference evidence="10 11" key="1">
    <citation type="submission" date="2020-06" db="EMBL/GenBank/DDBJ databases">
        <title>Pseudomonas eucalypticola sp. nov., an endophyte of Eucalyptus dunnii leaves with biocontrol ability of eucalyptus leaf blight.</title>
        <authorList>
            <person name="Liu Y."/>
            <person name="Song Z."/>
            <person name="Zeng H."/>
            <person name="Lu M."/>
            <person name="Wang X."/>
            <person name="Lian X."/>
            <person name="Zhang Q."/>
        </authorList>
    </citation>
    <scope>NUCLEOTIDE SEQUENCE [LARGE SCALE GENOMIC DNA]</scope>
    <source>
        <strain evidence="10 11">NP-1</strain>
    </source>
</reference>
<gene>
    <name evidence="10" type="primary">acs</name>
    <name evidence="6" type="synonym">acsA</name>
    <name evidence="10" type="ORF">HWQ56_03905</name>
</gene>
<organism evidence="10 11">
    <name type="scientific">Pseudomonas eucalypticola</name>
    <dbReference type="NCBI Taxonomy" id="2599595"/>
    <lineage>
        <taxon>Bacteria</taxon>
        <taxon>Pseudomonadati</taxon>
        <taxon>Pseudomonadota</taxon>
        <taxon>Gammaproteobacteria</taxon>
        <taxon>Pseudomonadales</taxon>
        <taxon>Pseudomonadaceae</taxon>
        <taxon>Pseudomonas</taxon>
    </lineage>
</organism>
<feature type="binding site" evidence="6">
    <location>
        <position position="520"/>
    </location>
    <ligand>
        <name>CoA</name>
        <dbReference type="ChEBI" id="CHEBI:57287"/>
    </ligand>
</feature>
<feature type="binding site" evidence="6">
    <location>
        <begin position="408"/>
        <end position="413"/>
    </location>
    <ligand>
        <name>ATP</name>
        <dbReference type="ChEBI" id="CHEBI:30616"/>
    </ligand>
</feature>
<evidence type="ECO:0000256" key="2">
    <source>
        <dbReference type="ARBA" id="ARBA00022598"/>
    </source>
</evidence>
<dbReference type="RefSeq" id="WP_176569834.1">
    <property type="nucleotide sequence ID" value="NZ_CP056030.1"/>
</dbReference>
<evidence type="ECO:0000256" key="4">
    <source>
        <dbReference type="ARBA" id="ARBA00022840"/>
    </source>
</evidence>
<dbReference type="PROSITE" id="PS00455">
    <property type="entry name" value="AMP_BINDING"/>
    <property type="match status" value="1"/>
</dbReference>
<dbReference type="EC" id="6.2.1.1" evidence="6"/>
<keyword evidence="5 6" id="KW-0007">Acetylation</keyword>
<dbReference type="InterPro" id="IPR011904">
    <property type="entry name" value="Ac_CoA_lig"/>
</dbReference>
<dbReference type="SUPFAM" id="SSF56801">
    <property type="entry name" value="Acetyl-CoA synthetase-like"/>
    <property type="match status" value="1"/>
</dbReference>
<comment type="catalytic activity">
    <reaction evidence="6">
        <text>acetate + ATP + CoA = acetyl-CoA + AMP + diphosphate</text>
        <dbReference type="Rhea" id="RHEA:23176"/>
        <dbReference type="ChEBI" id="CHEBI:30089"/>
        <dbReference type="ChEBI" id="CHEBI:30616"/>
        <dbReference type="ChEBI" id="CHEBI:33019"/>
        <dbReference type="ChEBI" id="CHEBI:57287"/>
        <dbReference type="ChEBI" id="CHEBI:57288"/>
        <dbReference type="ChEBI" id="CHEBI:456215"/>
        <dbReference type="EC" id="6.2.1.1"/>
    </reaction>
</comment>
<dbReference type="Pfam" id="PF13193">
    <property type="entry name" value="AMP-binding_C"/>
    <property type="match status" value="1"/>
</dbReference>
<feature type="binding site" evidence="6">
    <location>
        <position position="332"/>
    </location>
    <ligand>
        <name>CoA</name>
        <dbReference type="ChEBI" id="CHEBI:57287"/>
    </ligand>
</feature>
<dbReference type="CDD" id="cd05966">
    <property type="entry name" value="ACS"/>
    <property type="match status" value="1"/>
</dbReference>
<dbReference type="AlphaFoldDB" id="A0A7D5H4V4"/>
<dbReference type="Pfam" id="PF00501">
    <property type="entry name" value="AMP-binding"/>
    <property type="match status" value="1"/>
</dbReference>
<dbReference type="NCBIfam" id="TIGR02188">
    <property type="entry name" value="Ac_CoA_lig_AcsA"/>
    <property type="match status" value="1"/>
</dbReference>
<feature type="domain" description="AMP-dependent synthetase/ligase" evidence="7">
    <location>
        <begin position="82"/>
        <end position="464"/>
    </location>
</feature>